<organism evidence="8 9">
    <name type="scientific">Dothidotthia symphoricarpi CBS 119687</name>
    <dbReference type="NCBI Taxonomy" id="1392245"/>
    <lineage>
        <taxon>Eukaryota</taxon>
        <taxon>Fungi</taxon>
        <taxon>Dikarya</taxon>
        <taxon>Ascomycota</taxon>
        <taxon>Pezizomycotina</taxon>
        <taxon>Dothideomycetes</taxon>
        <taxon>Pleosporomycetidae</taxon>
        <taxon>Pleosporales</taxon>
        <taxon>Dothidotthiaceae</taxon>
        <taxon>Dothidotthia</taxon>
    </lineage>
</organism>
<name>A0A6A6A068_9PLEO</name>
<feature type="compositionally biased region" description="Low complexity" evidence="6">
    <location>
        <begin position="430"/>
        <end position="441"/>
    </location>
</feature>
<accession>A0A6A6A068</accession>
<dbReference type="Gene3D" id="3.90.260.10">
    <property type="entry name" value="Transglutaminase-like"/>
    <property type="match status" value="1"/>
</dbReference>
<evidence type="ECO:0000256" key="4">
    <source>
        <dbReference type="ARBA" id="ARBA00023204"/>
    </source>
</evidence>
<evidence type="ECO:0000256" key="2">
    <source>
        <dbReference type="ARBA" id="ARBA00009525"/>
    </source>
</evidence>
<dbReference type="FunFam" id="3.30.70.2460:FF:000001">
    <property type="entry name" value="DNA repair protein Rad4 family"/>
    <property type="match status" value="1"/>
</dbReference>
<feature type="compositionally biased region" description="Acidic residues" evidence="6">
    <location>
        <begin position="97"/>
        <end position="109"/>
    </location>
</feature>
<dbReference type="SMART" id="SM00220">
    <property type="entry name" value="S_TKc"/>
    <property type="match status" value="1"/>
</dbReference>
<dbReference type="Proteomes" id="UP000799771">
    <property type="component" value="Unassembled WGS sequence"/>
</dbReference>
<dbReference type="GO" id="GO:0005524">
    <property type="term" value="F:ATP binding"/>
    <property type="evidence" value="ECO:0007669"/>
    <property type="project" value="InterPro"/>
</dbReference>
<dbReference type="PANTHER" id="PTHR12135:SF2">
    <property type="entry name" value="DNA REPAIR PROTEIN RAD34"/>
    <property type="match status" value="1"/>
</dbReference>
<feature type="compositionally biased region" description="Basic and acidic residues" evidence="6">
    <location>
        <begin position="1090"/>
        <end position="1106"/>
    </location>
</feature>
<dbReference type="InterPro" id="IPR004583">
    <property type="entry name" value="DNA_repair_Rad4"/>
</dbReference>
<sequence>MPPVLARKRLHSESPTSEPPPKRARARNPPARRGKESVFETLDAPPKVKRTLSQTKAFLRQQDDDSELSESESSEDEFEDVPLKGADKGKSKGKAQEDEDDESEDDEWEDALGTRHHTKLAMPVISGDISLTISAAPQTAFDSRANGKTGPSKRERQIRNATHCMHMQFLMFHNLIRNGWIQDKEVQKILVESLSLGCWRELEQYWRDAGISDGLSHVVEVDKKVLKALEKEKKDRKGTWKNSGKNGVKVYDSPQAKPVPNRGEKSSTLKGKSKDALKIERDQRDWGAATERVEPSAPNMSHGDPLLRLLKYLSAFWKAKFKITAPSLRKRGYLAPAALGAEVRAWGEDPSHPDTFGERVENLNAFRDMARKCQGSRDIGQQLFTALIRGLGIEARMVASLQPVGFGFSQSEEGKPKNLEKLKDLVTATSANASAASTPANGKAKQRLAPRKRSDSVDSTASKSSDLSSVISISSGSEGERPAKKSPKTRNYSEELPYPTYWTEAISHLTHTPVSASPLARTIIASAASPDKLGEFYPRGVAADKAKQVFAYLIAFSSDGTAKDVTTRYLPKHQWPGRTKGLRMPVEKIPIHNKRGKVKRWEEWDWLKSLMQPYARPHKKRQPWDEVEDEGDLVPAKPEKKKTMDDEGGKETLQGYKNSTEYVLERHLRREEALIPGAKIIRHFVTGKGDNEKSEPVYRRKDIVNCKTVESWHKEGREVKETEQPLKFVPMRAVTVTRKREIEERERVEGGKIQQGLYSIAQTDWIIPDPIVDGHIPRNAFGNIDVYVSTMIPKGAVHVPLKGTARICRKLNIDHAEACTGFEFGKQRAVPVLTGVVVAEEHEDLLIDAWEVEEAEKARKEAEKREKLVLGLWKKFFTGLRIVERMKAEYGDDVELPKPKVEAAPTGKSEGTKSEWDVFQDHTDFAGGFLRDDDGAADGGFVKDEHSQPDMAGGFFAASQEEPVHGDLTIDHGEQAEQARTSIVDNAFRTPISLTSALQQPANQDDDEQDEDIDMHLDSDPDISEEETPKPAPRRKPPTSQSTRGRAKPAATTRKRKSIVADSSDEDMLSDAPVSPPLSTRAAPKRKAARKSDAQVKSHFFAHDSDGETDLTDMTDRNSPKKGAGARGRGKLDYNTSPHFSLLTRNTSLTSHSSLLLRIFLTPCFDSVSRHWFTWMASSSFRYPRRSNGPCSPPDQSSLASPLCTPMSPWTNPYLPNLSRTATPDTTTSDPKDLSFPFRIHNKFEINDKHDEDLVLLPRRREDAESIQRPTQMRTSVALQGDAFKFWSKFKDLSTTEDSDTQSDPSNPYELLEQTHGISEKNVPLSETYDGDFMSTRSVFSMTTFYTALAGLDRDNLTTNHLGLRPDNAYAQLLEKKNLWPVDPQIEQDWSGRGQHAEFQKDERKSITDLLEVHDTLGSTRIAVVQSVKCRRILLARKTIQCGRHFTKEQAIGEVAHLTRLDHAHIVRVVGTYVVGRELSILMYPVAEQNLETFLDAIYDDDVSYEYAEMKTSCRRFFGCLSSAIHYIHSNGVKHMDIKPTNILVRKTYPCHKVYIADFGIARAYHSPSDAETDSPTSFTRKYASPEVISYQELGLSRGFPADIFSLGCVFVELVAAYDWRDDGQKRLQELLKKNQKDGTISYSANLDAVSQYLQSCYDQYLTGFLVSNVAFLTICDMISEDPKHRPTSEKLVGIFRQQDCCELGREPLMAMSIDWSTRSPLMTGRMVLFAPGSDERGNALRVPFHAACMVMVCKVEKREARGTG</sequence>
<dbReference type="OrthoDB" id="300780at2759"/>
<dbReference type="Pfam" id="PF00069">
    <property type="entry name" value="Pkinase"/>
    <property type="match status" value="1"/>
</dbReference>
<dbReference type="GeneID" id="54413544"/>
<dbReference type="InterPro" id="IPR038765">
    <property type="entry name" value="Papain-like_cys_pep_sf"/>
</dbReference>
<dbReference type="EMBL" id="ML977517">
    <property type="protein sequence ID" value="KAF2125219.1"/>
    <property type="molecule type" value="Genomic_DNA"/>
</dbReference>
<dbReference type="GO" id="GO:0006298">
    <property type="term" value="P:mismatch repair"/>
    <property type="evidence" value="ECO:0007669"/>
    <property type="project" value="TreeGrafter"/>
</dbReference>
<feature type="region of interest" description="Disordered" evidence="6">
    <location>
        <begin position="1"/>
        <end position="109"/>
    </location>
</feature>
<feature type="region of interest" description="Disordered" evidence="6">
    <location>
        <begin position="1184"/>
        <end position="1203"/>
    </location>
</feature>
<feature type="compositionally biased region" description="Basic and acidic residues" evidence="6">
    <location>
        <begin position="81"/>
        <end position="96"/>
    </location>
</feature>
<evidence type="ECO:0000256" key="1">
    <source>
        <dbReference type="ARBA" id="ARBA00004123"/>
    </source>
</evidence>
<feature type="region of interest" description="Disordered" evidence="6">
    <location>
        <begin position="619"/>
        <end position="653"/>
    </location>
</feature>
<dbReference type="SUPFAM" id="SSF54001">
    <property type="entry name" value="Cysteine proteinases"/>
    <property type="match status" value="1"/>
</dbReference>
<dbReference type="InterPro" id="IPR011009">
    <property type="entry name" value="Kinase-like_dom_sf"/>
</dbReference>
<proteinExistence type="inferred from homology"/>
<feature type="region of interest" description="Disordered" evidence="6">
    <location>
        <begin position="233"/>
        <end position="274"/>
    </location>
</feature>
<dbReference type="SMART" id="SM01032">
    <property type="entry name" value="BHD_3"/>
    <property type="match status" value="1"/>
</dbReference>
<dbReference type="Gene3D" id="1.10.510.10">
    <property type="entry name" value="Transferase(Phosphotransferase) domain 1"/>
    <property type="match status" value="1"/>
</dbReference>
<feature type="compositionally biased region" description="Basic residues" evidence="6">
    <location>
        <begin position="22"/>
        <end position="32"/>
    </location>
</feature>
<dbReference type="GO" id="GO:0004672">
    <property type="term" value="F:protein kinase activity"/>
    <property type="evidence" value="ECO:0007669"/>
    <property type="project" value="InterPro"/>
</dbReference>
<dbReference type="GO" id="GO:0005737">
    <property type="term" value="C:cytoplasm"/>
    <property type="evidence" value="ECO:0007669"/>
    <property type="project" value="TreeGrafter"/>
</dbReference>
<comment type="similarity">
    <text evidence="2">Belongs to the XPC family.</text>
</comment>
<dbReference type="GO" id="GO:0003697">
    <property type="term" value="F:single-stranded DNA binding"/>
    <property type="evidence" value="ECO:0007669"/>
    <property type="project" value="TreeGrafter"/>
</dbReference>
<dbReference type="PROSITE" id="PS50011">
    <property type="entry name" value="PROTEIN_KINASE_DOM"/>
    <property type="match status" value="1"/>
</dbReference>
<keyword evidence="4" id="KW-0234">DNA repair</keyword>
<dbReference type="SUPFAM" id="SSF56112">
    <property type="entry name" value="Protein kinase-like (PK-like)"/>
    <property type="match status" value="1"/>
</dbReference>
<protein>
    <submittedName>
        <fullName evidence="8">Rad4-domain-containing protein</fullName>
    </submittedName>
</protein>
<dbReference type="Gene3D" id="3.30.200.20">
    <property type="entry name" value="Phosphorylase Kinase, domain 1"/>
    <property type="match status" value="1"/>
</dbReference>
<feature type="compositionally biased region" description="Basic residues" evidence="6">
    <location>
        <begin position="1"/>
        <end position="10"/>
    </location>
</feature>
<feature type="region of interest" description="Disordered" evidence="6">
    <location>
        <begin position="430"/>
        <end position="494"/>
    </location>
</feature>
<dbReference type="Pfam" id="PF10404">
    <property type="entry name" value="BHD_2"/>
    <property type="match status" value="1"/>
</dbReference>
<feature type="compositionally biased region" description="Basic and acidic residues" evidence="6">
    <location>
        <begin position="262"/>
        <end position="274"/>
    </location>
</feature>
<dbReference type="InterPro" id="IPR018327">
    <property type="entry name" value="BHD_2"/>
</dbReference>
<evidence type="ECO:0000313" key="8">
    <source>
        <dbReference type="EMBL" id="KAF2125219.1"/>
    </source>
</evidence>
<dbReference type="SMART" id="SM01031">
    <property type="entry name" value="BHD_2"/>
    <property type="match status" value="1"/>
</dbReference>
<dbReference type="SMART" id="SM01030">
    <property type="entry name" value="BHD_1"/>
    <property type="match status" value="1"/>
</dbReference>
<evidence type="ECO:0000256" key="3">
    <source>
        <dbReference type="ARBA" id="ARBA00022763"/>
    </source>
</evidence>
<dbReference type="Gene3D" id="3.30.70.2460">
    <property type="entry name" value="Rad4, beta-hairpin domain BHD3"/>
    <property type="match status" value="1"/>
</dbReference>
<keyword evidence="5" id="KW-0539">Nucleus</keyword>
<dbReference type="Pfam" id="PF10403">
    <property type="entry name" value="BHD_1"/>
    <property type="match status" value="1"/>
</dbReference>
<keyword evidence="3" id="KW-0227">DNA damage</keyword>
<dbReference type="InterPro" id="IPR018326">
    <property type="entry name" value="Rad4_beta-hairpin_dom1"/>
</dbReference>
<feature type="compositionally biased region" description="Acidic residues" evidence="6">
    <location>
        <begin position="64"/>
        <end position="80"/>
    </location>
</feature>
<feature type="compositionally biased region" description="Low complexity" evidence="6">
    <location>
        <begin position="457"/>
        <end position="477"/>
    </location>
</feature>
<dbReference type="GO" id="GO:0000111">
    <property type="term" value="C:nucleotide-excision repair factor 2 complex"/>
    <property type="evidence" value="ECO:0007669"/>
    <property type="project" value="TreeGrafter"/>
</dbReference>
<dbReference type="RefSeq" id="XP_033519611.1">
    <property type="nucleotide sequence ID" value="XM_033673112.1"/>
</dbReference>
<dbReference type="GO" id="GO:0071942">
    <property type="term" value="C:XPC complex"/>
    <property type="evidence" value="ECO:0007669"/>
    <property type="project" value="TreeGrafter"/>
</dbReference>
<reference evidence="8" key="1">
    <citation type="journal article" date="2020" name="Stud. Mycol.">
        <title>101 Dothideomycetes genomes: a test case for predicting lifestyles and emergence of pathogens.</title>
        <authorList>
            <person name="Haridas S."/>
            <person name="Albert R."/>
            <person name="Binder M."/>
            <person name="Bloem J."/>
            <person name="Labutti K."/>
            <person name="Salamov A."/>
            <person name="Andreopoulos B."/>
            <person name="Baker S."/>
            <person name="Barry K."/>
            <person name="Bills G."/>
            <person name="Bluhm B."/>
            <person name="Cannon C."/>
            <person name="Castanera R."/>
            <person name="Culley D."/>
            <person name="Daum C."/>
            <person name="Ezra D."/>
            <person name="Gonzalez J."/>
            <person name="Henrissat B."/>
            <person name="Kuo A."/>
            <person name="Liang C."/>
            <person name="Lipzen A."/>
            <person name="Lutzoni F."/>
            <person name="Magnuson J."/>
            <person name="Mondo S."/>
            <person name="Nolan M."/>
            <person name="Ohm R."/>
            <person name="Pangilinan J."/>
            <person name="Park H.-J."/>
            <person name="Ramirez L."/>
            <person name="Alfaro M."/>
            <person name="Sun H."/>
            <person name="Tritt A."/>
            <person name="Yoshinaga Y."/>
            <person name="Zwiers L.-H."/>
            <person name="Turgeon B."/>
            <person name="Goodwin S."/>
            <person name="Spatafora J."/>
            <person name="Crous P."/>
            <person name="Grigoriev I."/>
        </authorList>
    </citation>
    <scope>NUCLEOTIDE SEQUENCE</scope>
    <source>
        <strain evidence="8">CBS 119687</strain>
    </source>
</reference>
<feature type="region of interest" description="Disordered" evidence="6">
    <location>
        <begin position="280"/>
        <end position="299"/>
    </location>
</feature>
<dbReference type="GO" id="GO:0003684">
    <property type="term" value="F:damaged DNA binding"/>
    <property type="evidence" value="ECO:0007669"/>
    <property type="project" value="InterPro"/>
</dbReference>
<evidence type="ECO:0000313" key="9">
    <source>
        <dbReference type="Proteomes" id="UP000799771"/>
    </source>
</evidence>
<dbReference type="InterPro" id="IPR000719">
    <property type="entry name" value="Prot_kinase_dom"/>
</dbReference>
<dbReference type="PANTHER" id="PTHR12135">
    <property type="entry name" value="DNA REPAIR PROTEIN XP-C / RAD4"/>
    <property type="match status" value="1"/>
</dbReference>
<dbReference type="GO" id="GO:0006289">
    <property type="term" value="P:nucleotide-excision repair"/>
    <property type="evidence" value="ECO:0007669"/>
    <property type="project" value="InterPro"/>
</dbReference>
<dbReference type="InterPro" id="IPR036985">
    <property type="entry name" value="Transglutaminase-like_sf"/>
</dbReference>
<comment type="subcellular location">
    <subcellularLocation>
        <location evidence="1">Nucleus</location>
    </subcellularLocation>
</comment>
<feature type="compositionally biased region" description="Acidic residues" evidence="6">
    <location>
        <begin position="1004"/>
        <end position="1013"/>
    </location>
</feature>
<dbReference type="InterPro" id="IPR018325">
    <property type="entry name" value="Rad4/PNGase_transGLS-fold"/>
</dbReference>
<dbReference type="InterPro" id="IPR008271">
    <property type="entry name" value="Ser/Thr_kinase_AS"/>
</dbReference>
<feature type="compositionally biased region" description="Basic and acidic residues" evidence="6">
    <location>
        <begin position="637"/>
        <end position="650"/>
    </location>
</feature>
<evidence type="ECO:0000259" key="7">
    <source>
        <dbReference type="PROSITE" id="PS50011"/>
    </source>
</evidence>
<evidence type="ECO:0000256" key="5">
    <source>
        <dbReference type="ARBA" id="ARBA00023242"/>
    </source>
</evidence>
<dbReference type="InterPro" id="IPR042488">
    <property type="entry name" value="Rad4_BHD3_sf"/>
</dbReference>
<dbReference type="Gene3D" id="2.20.20.110">
    <property type="entry name" value="Rad4, beta-hairpin domain BHD1"/>
    <property type="match status" value="1"/>
</dbReference>
<dbReference type="CDD" id="cd00180">
    <property type="entry name" value="PKc"/>
    <property type="match status" value="1"/>
</dbReference>
<dbReference type="Pfam" id="PF03835">
    <property type="entry name" value="Rad4"/>
    <property type="match status" value="1"/>
</dbReference>
<gene>
    <name evidence="8" type="ORF">P153DRAFT_434865</name>
</gene>
<evidence type="ECO:0000256" key="6">
    <source>
        <dbReference type="SAM" id="MobiDB-lite"/>
    </source>
</evidence>
<keyword evidence="9" id="KW-1185">Reference proteome</keyword>
<dbReference type="InterPro" id="IPR018328">
    <property type="entry name" value="Rad4_beta-hairpin_dom3"/>
</dbReference>
<dbReference type="Pfam" id="PF10405">
    <property type="entry name" value="BHD_3"/>
    <property type="match status" value="1"/>
</dbReference>
<dbReference type="PROSITE" id="PS00108">
    <property type="entry name" value="PROTEIN_KINASE_ST"/>
    <property type="match status" value="1"/>
</dbReference>
<feature type="region of interest" description="Disordered" evidence="6">
    <location>
        <begin position="996"/>
        <end position="1132"/>
    </location>
</feature>
<feature type="domain" description="Protein kinase" evidence="7">
    <location>
        <begin position="1411"/>
        <end position="1710"/>
    </location>
</feature>